<sequence length="62" mass="6086">MGAVCIAPAEAGGAIPANGHVFGIRISHTGKGKSACLHTLGTNPPAVYGPGGGDPTWGIGYR</sequence>
<protein>
    <submittedName>
        <fullName evidence="1">Uncharacterized protein</fullName>
    </submittedName>
</protein>
<dbReference type="Proteomes" id="UP000640052">
    <property type="component" value="Unassembled WGS sequence"/>
</dbReference>
<evidence type="ECO:0000313" key="1">
    <source>
        <dbReference type="EMBL" id="GIH22443.1"/>
    </source>
</evidence>
<keyword evidence="2" id="KW-1185">Reference proteome</keyword>
<gene>
    <name evidence="1" type="ORF">Aph01nite_07530</name>
</gene>
<comment type="caution">
    <text evidence="1">The sequence shown here is derived from an EMBL/GenBank/DDBJ whole genome shotgun (WGS) entry which is preliminary data.</text>
</comment>
<dbReference type="AlphaFoldDB" id="A0A919ULM7"/>
<dbReference type="EMBL" id="BOOA01000004">
    <property type="protein sequence ID" value="GIH22443.1"/>
    <property type="molecule type" value="Genomic_DNA"/>
</dbReference>
<reference evidence="1" key="1">
    <citation type="submission" date="2021-01" db="EMBL/GenBank/DDBJ databases">
        <title>Whole genome shotgun sequence of Acrocarpospora phusangensis NBRC 108782.</title>
        <authorList>
            <person name="Komaki H."/>
            <person name="Tamura T."/>
        </authorList>
    </citation>
    <scope>NUCLEOTIDE SEQUENCE</scope>
    <source>
        <strain evidence="1">NBRC 108782</strain>
    </source>
</reference>
<evidence type="ECO:0000313" key="2">
    <source>
        <dbReference type="Proteomes" id="UP000640052"/>
    </source>
</evidence>
<accession>A0A919ULM7</accession>
<name>A0A919ULM7_9ACTN</name>
<proteinExistence type="predicted"/>
<organism evidence="1 2">
    <name type="scientific">Acrocarpospora phusangensis</name>
    <dbReference type="NCBI Taxonomy" id="1070424"/>
    <lineage>
        <taxon>Bacteria</taxon>
        <taxon>Bacillati</taxon>
        <taxon>Actinomycetota</taxon>
        <taxon>Actinomycetes</taxon>
        <taxon>Streptosporangiales</taxon>
        <taxon>Streptosporangiaceae</taxon>
        <taxon>Acrocarpospora</taxon>
    </lineage>
</organism>